<organism evidence="2 3">
    <name type="scientific">Evansella vedderi</name>
    <dbReference type="NCBI Taxonomy" id="38282"/>
    <lineage>
        <taxon>Bacteria</taxon>
        <taxon>Bacillati</taxon>
        <taxon>Bacillota</taxon>
        <taxon>Bacilli</taxon>
        <taxon>Bacillales</taxon>
        <taxon>Bacillaceae</taxon>
        <taxon>Evansella</taxon>
    </lineage>
</organism>
<protein>
    <recommendedName>
        <fullName evidence="4">DUF4025 domain-containing protein</fullName>
    </recommendedName>
</protein>
<dbReference type="EMBL" id="JAUSUG010000006">
    <property type="protein sequence ID" value="MDQ0254629.1"/>
    <property type="molecule type" value="Genomic_DNA"/>
</dbReference>
<evidence type="ECO:0008006" key="4">
    <source>
        <dbReference type="Google" id="ProtNLM"/>
    </source>
</evidence>
<dbReference type="InterPro" id="IPR025100">
    <property type="entry name" value="DUF4025"/>
</dbReference>
<keyword evidence="3" id="KW-1185">Reference proteome</keyword>
<evidence type="ECO:0000256" key="1">
    <source>
        <dbReference type="SAM" id="MobiDB-lite"/>
    </source>
</evidence>
<gene>
    <name evidence="2" type="ORF">J2S74_002008</name>
</gene>
<dbReference type="Pfam" id="PF13217">
    <property type="entry name" value="DUF4025"/>
    <property type="match status" value="1"/>
</dbReference>
<reference evidence="2 3" key="1">
    <citation type="submission" date="2023-07" db="EMBL/GenBank/DDBJ databases">
        <title>Genomic Encyclopedia of Type Strains, Phase IV (KMG-IV): sequencing the most valuable type-strain genomes for metagenomic binning, comparative biology and taxonomic classification.</title>
        <authorList>
            <person name="Goeker M."/>
        </authorList>
    </citation>
    <scope>NUCLEOTIDE SEQUENCE [LARGE SCALE GENOMIC DNA]</scope>
    <source>
        <strain evidence="2 3">DSM 9768</strain>
    </source>
</reference>
<comment type="caution">
    <text evidence="2">The sequence shown here is derived from an EMBL/GenBank/DDBJ whole genome shotgun (WGS) entry which is preliminary data.</text>
</comment>
<proteinExistence type="predicted"/>
<accession>A0ABT9ZTV3</accession>
<sequence length="78" mass="8722">MKNNKVTNNDADKIAEKSYEVEGYKSNDDTEHGLAMTHEQVSDAYTEGTIDARIDQMDGNNKVKGDNGEEIPRKGFDQ</sequence>
<evidence type="ECO:0000313" key="2">
    <source>
        <dbReference type="EMBL" id="MDQ0254629.1"/>
    </source>
</evidence>
<evidence type="ECO:0000313" key="3">
    <source>
        <dbReference type="Proteomes" id="UP001230005"/>
    </source>
</evidence>
<name>A0ABT9ZTV3_9BACI</name>
<dbReference type="Proteomes" id="UP001230005">
    <property type="component" value="Unassembled WGS sequence"/>
</dbReference>
<dbReference type="RefSeq" id="WP_307324821.1">
    <property type="nucleotide sequence ID" value="NZ_JAUSUG010000006.1"/>
</dbReference>
<feature type="region of interest" description="Disordered" evidence="1">
    <location>
        <begin position="51"/>
        <end position="78"/>
    </location>
</feature>